<dbReference type="EnsemblMetazoa" id="CJA38606.1">
    <property type="protein sequence ID" value="CJA38606.1"/>
    <property type="gene ID" value="WBGene00214453"/>
</dbReference>
<sequence length="154" mass="17277">MRYLIPLFTLFACLHAQTDPCADAPTETAKILCRQIHKWDDGARVCYLFSFFLFSSDICRRKCQGQQIVTGSIEEKKIALPPGLAKGMAAEFAPIASTIYQCMDLPCLCSYLRGTATANGGCTLPNGQPLQKSVRKEYRMLTDDERNRFHAAFR</sequence>
<name>A0A8R1IUY3_CAEJA</name>
<organism evidence="2 3">
    <name type="scientific">Caenorhabditis japonica</name>
    <dbReference type="NCBI Taxonomy" id="281687"/>
    <lineage>
        <taxon>Eukaryota</taxon>
        <taxon>Metazoa</taxon>
        <taxon>Ecdysozoa</taxon>
        <taxon>Nematoda</taxon>
        <taxon>Chromadorea</taxon>
        <taxon>Rhabditida</taxon>
        <taxon>Rhabditina</taxon>
        <taxon>Rhabditomorpha</taxon>
        <taxon>Rhabditoidea</taxon>
        <taxon>Rhabditidae</taxon>
        <taxon>Peloderinae</taxon>
        <taxon>Caenorhabditis</taxon>
    </lineage>
</organism>
<feature type="signal peptide" evidence="1">
    <location>
        <begin position="1"/>
        <end position="16"/>
    </location>
</feature>
<dbReference type="Proteomes" id="UP000005237">
    <property type="component" value="Unassembled WGS sequence"/>
</dbReference>
<accession>A0A8R1IUY3</accession>
<evidence type="ECO:0000313" key="3">
    <source>
        <dbReference type="Proteomes" id="UP000005237"/>
    </source>
</evidence>
<reference evidence="2" key="2">
    <citation type="submission" date="2022-06" db="UniProtKB">
        <authorList>
            <consortium name="EnsemblMetazoa"/>
        </authorList>
    </citation>
    <scope>IDENTIFICATION</scope>
    <source>
        <strain evidence="2">DF5081</strain>
    </source>
</reference>
<dbReference type="AlphaFoldDB" id="A0A8R1IUY3"/>
<evidence type="ECO:0000313" key="2">
    <source>
        <dbReference type="EnsemblMetazoa" id="CJA38606.1"/>
    </source>
</evidence>
<keyword evidence="3" id="KW-1185">Reference proteome</keyword>
<proteinExistence type="predicted"/>
<evidence type="ECO:0000256" key="1">
    <source>
        <dbReference type="SAM" id="SignalP"/>
    </source>
</evidence>
<protein>
    <recommendedName>
        <fullName evidence="4">Secreted protein</fullName>
    </recommendedName>
</protein>
<feature type="chain" id="PRO_5035853983" description="Secreted protein" evidence="1">
    <location>
        <begin position="17"/>
        <end position="154"/>
    </location>
</feature>
<evidence type="ECO:0008006" key="4">
    <source>
        <dbReference type="Google" id="ProtNLM"/>
    </source>
</evidence>
<reference evidence="3" key="1">
    <citation type="submission" date="2010-08" db="EMBL/GenBank/DDBJ databases">
        <authorList>
            <consortium name="Caenorhabditis japonica Sequencing Consortium"/>
            <person name="Wilson R.K."/>
        </authorList>
    </citation>
    <scope>NUCLEOTIDE SEQUENCE [LARGE SCALE GENOMIC DNA]</scope>
    <source>
        <strain evidence="3">DF5081</strain>
    </source>
</reference>
<keyword evidence="1" id="KW-0732">Signal</keyword>